<feature type="transmembrane region" description="Helical" evidence="8">
    <location>
        <begin position="196"/>
        <end position="217"/>
    </location>
</feature>
<dbReference type="InterPro" id="IPR020846">
    <property type="entry name" value="MFS_dom"/>
</dbReference>
<dbReference type="Proteomes" id="UP000594454">
    <property type="component" value="Chromosome 5"/>
</dbReference>
<dbReference type="PANTHER" id="PTHR23511:SF35">
    <property type="entry name" value="MAJOR FACILITATOR SUPERFAMILY (MFS) PROFILE DOMAIN-CONTAINING PROTEIN"/>
    <property type="match status" value="1"/>
</dbReference>
<feature type="transmembrane region" description="Helical" evidence="8">
    <location>
        <begin position="478"/>
        <end position="498"/>
    </location>
</feature>
<gene>
    <name evidence="10" type="ORF">HERILL_LOCUS12558</name>
</gene>
<organism evidence="10 11">
    <name type="scientific">Hermetia illucens</name>
    <name type="common">Black soldier fly</name>
    <dbReference type="NCBI Taxonomy" id="343691"/>
    <lineage>
        <taxon>Eukaryota</taxon>
        <taxon>Metazoa</taxon>
        <taxon>Ecdysozoa</taxon>
        <taxon>Arthropoda</taxon>
        <taxon>Hexapoda</taxon>
        <taxon>Insecta</taxon>
        <taxon>Pterygota</taxon>
        <taxon>Neoptera</taxon>
        <taxon>Endopterygota</taxon>
        <taxon>Diptera</taxon>
        <taxon>Brachycera</taxon>
        <taxon>Stratiomyomorpha</taxon>
        <taxon>Stratiomyidae</taxon>
        <taxon>Hermetiinae</taxon>
        <taxon>Hermetia</taxon>
    </lineage>
</organism>
<dbReference type="PROSITE" id="PS50850">
    <property type="entry name" value="MFS"/>
    <property type="match status" value="1"/>
</dbReference>
<comment type="subcellular location">
    <subcellularLocation>
        <location evidence="1">Membrane</location>
        <topology evidence="1">Multi-pass membrane protein</topology>
    </subcellularLocation>
</comment>
<keyword evidence="11" id="KW-1185">Reference proteome</keyword>
<proteinExistence type="inferred from homology"/>
<reference evidence="10 11" key="1">
    <citation type="submission" date="2020-11" db="EMBL/GenBank/DDBJ databases">
        <authorList>
            <person name="Wallbank WR R."/>
            <person name="Pardo Diaz C."/>
            <person name="Kozak K."/>
            <person name="Martin S."/>
            <person name="Jiggins C."/>
            <person name="Moest M."/>
            <person name="Warren A I."/>
            <person name="Generalovic N T."/>
            <person name="Byers J.R.P. K."/>
            <person name="Montejo-Kovacevich G."/>
            <person name="Yen C E."/>
        </authorList>
    </citation>
    <scope>NUCLEOTIDE SEQUENCE [LARGE SCALE GENOMIC DNA]</scope>
</reference>
<feature type="compositionally biased region" description="Basic and acidic residues" evidence="7">
    <location>
        <begin position="508"/>
        <end position="525"/>
    </location>
</feature>
<keyword evidence="3" id="KW-0813">Transport</keyword>
<feature type="region of interest" description="Disordered" evidence="7">
    <location>
        <begin position="505"/>
        <end position="525"/>
    </location>
</feature>
<evidence type="ECO:0000256" key="8">
    <source>
        <dbReference type="SAM" id="Phobius"/>
    </source>
</evidence>
<evidence type="ECO:0000313" key="11">
    <source>
        <dbReference type="Proteomes" id="UP000594454"/>
    </source>
</evidence>
<evidence type="ECO:0000256" key="5">
    <source>
        <dbReference type="ARBA" id="ARBA00022989"/>
    </source>
</evidence>
<dbReference type="InParanoid" id="A0A7R8YYF3"/>
<feature type="domain" description="Major facilitator superfamily (MFS) profile" evidence="9">
    <location>
        <begin position="33"/>
        <end position="502"/>
    </location>
</feature>
<keyword evidence="5 8" id="KW-1133">Transmembrane helix</keyword>
<dbReference type="InterPro" id="IPR005828">
    <property type="entry name" value="MFS_sugar_transport-like"/>
</dbReference>
<evidence type="ECO:0000256" key="7">
    <source>
        <dbReference type="SAM" id="MobiDB-lite"/>
    </source>
</evidence>
<dbReference type="InterPro" id="IPR011701">
    <property type="entry name" value="MFS"/>
</dbReference>
<feature type="transmembrane region" description="Helical" evidence="8">
    <location>
        <begin position="123"/>
        <end position="145"/>
    </location>
</feature>
<sequence length="525" mass="57242">MAQLPKYGKDTSAIYSFDEAMALVGNGKFQSALLLITGICLLSVIVETGVVGFYAIVARCDLGFTTQEQGILSSAAYAGIVIGSYPWGYLSDTIGRLKVIKIATIGGLIASIISAFSNSVGMLIAFRLIVGIFIAGTQGSVFSYLGEFHSIKTRTKAVTLLSAFVTLGFTFTPALAIGILPLSIGGEIYGGEFSSWRLYGILATIPSIIGLIILPFLPESPKYLLTVGKSEEALEVLRLLFRINKGLPKEEFPVHVLAKIDNSAHSSKEGFIGRMKQIVKHTGRMFERSRILVSLNLLFQMFGIYLVSHGLYMWFPNILAWMVKHIDEDVTVYDVTQMEQHGDASNTTTNTTECNSLVNVFTYEVLTVMGLVYTASYIVIGLLIKTIGKRMILGGWLLACGIAGIALYWARGFYLCAVLFIIFIGTGNCGGIVCTISVDYFPTEISALAMCLIMLIGRLGVVVGSNIYGLILEENCNILFYGLGSLVVILAILAMFLPNDKKQKKKTKDSSAENGEIRDNYDTRF</sequence>
<comment type="similarity">
    <text evidence="2">Belongs to the major facilitator superfamily.</text>
</comment>
<dbReference type="EMBL" id="LR899013">
    <property type="protein sequence ID" value="CAD7090048.1"/>
    <property type="molecule type" value="Genomic_DNA"/>
</dbReference>
<evidence type="ECO:0000313" key="10">
    <source>
        <dbReference type="EMBL" id="CAD7090048.1"/>
    </source>
</evidence>
<feature type="transmembrane region" description="Helical" evidence="8">
    <location>
        <begin position="69"/>
        <end position="87"/>
    </location>
</feature>
<evidence type="ECO:0000256" key="6">
    <source>
        <dbReference type="ARBA" id="ARBA00023136"/>
    </source>
</evidence>
<dbReference type="Pfam" id="PF00083">
    <property type="entry name" value="Sugar_tr"/>
    <property type="match status" value="1"/>
</dbReference>
<evidence type="ECO:0000256" key="3">
    <source>
        <dbReference type="ARBA" id="ARBA00022448"/>
    </source>
</evidence>
<feature type="transmembrane region" description="Helical" evidence="8">
    <location>
        <begin position="157"/>
        <end position="184"/>
    </location>
</feature>
<feature type="transmembrane region" description="Helical" evidence="8">
    <location>
        <begin position="291"/>
        <end position="315"/>
    </location>
</feature>
<dbReference type="GO" id="GO:0016020">
    <property type="term" value="C:membrane"/>
    <property type="evidence" value="ECO:0007669"/>
    <property type="project" value="UniProtKB-SubCell"/>
</dbReference>
<protein>
    <recommendedName>
        <fullName evidence="9">Major facilitator superfamily (MFS) profile domain-containing protein</fullName>
    </recommendedName>
</protein>
<evidence type="ECO:0000259" key="9">
    <source>
        <dbReference type="PROSITE" id="PS50850"/>
    </source>
</evidence>
<dbReference type="AlphaFoldDB" id="A0A7R8YYF3"/>
<feature type="transmembrane region" description="Helical" evidence="8">
    <location>
        <begin position="365"/>
        <end position="384"/>
    </location>
</feature>
<keyword evidence="4 8" id="KW-0812">Transmembrane</keyword>
<feature type="transmembrane region" description="Helical" evidence="8">
    <location>
        <begin position="448"/>
        <end position="472"/>
    </location>
</feature>
<accession>A0A7R8YYF3</accession>
<dbReference type="PANTHER" id="PTHR23511">
    <property type="entry name" value="SYNAPTIC VESICLE GLYCOPROTEIN 2"/>
    <property type="match status" value="1"/>
</dbReference>
<evidence type="ECO:0000256" key="2">
    <source>
        <dbReference type="ARBA" id="ARBA00008335"/>
    </source>
</evidence>
<keyword evidence="6 8" id="KW-0472">Membrane</keyword>
<dbReference type="InterPro" id="IPR036259">
    <property type="entry name" value="MFS_trans_sf"/>
</dbReference>
<dbReference type="SUPFAM" id="SSF103473">
    <property type="entry name" value="MFS general substrate transporter"/>
    <property type="match status" value="1"/>
</dbReference>
<feature type="transmembrane region" description="Helical" evidence="8">
    <location>
        <begin position="391"/>
        <end position="411"/>
    </location>
</feature>
<feature type="transmembrane region" description="Helical" evidence="8">
    <location>
        <begin position="32"/>
        <end position="57"/>
    </location>
</feature>
<dbReference type="Gene3D" id="1.20.1250.20">
    <property type="entry name" value="MFS general substrate transporter like domains"/>
    <property type="match status" value="1"/>
</dbReference>
<feature type="transmembrane region" description="Helical" evidence="8">
    <location>
        <begin position="99"/>
        <end position="117"/>
    </location>
</feature>
<dbReference type="GO" id="GO:0022857">
    <property type="term" value="F:transmembrane transporter activity"/>
    <property type="evidence" value="ECO:0007669"/>
    <property type="project" value="InterPro"/>
</dbReference>
<dbReference type="Pfam" id="PF07690">
    <property type="entry name" value="MFS_1"/>
    <property type="match status" value="1"/>
</dbReference>
<feature type="transmembrane region" description="Helical" evidence="8">
    <location>
        <begin position="417"/>
        <end position="441"/>
    </location>
</feature>
<evidence type="ECO:0000256" key="4">
    <source>
        <dbReference type="ARBA" id="ARBA00022692"/>
    </source>
</evidence>
<dbReference type="OrthoDB" id="10262656at2759"/>
<evidence type="ECO:0000256" key="1">
    <source>
        <dbReference type="ARBA" id="ARBA00004141"/>
    </source>
</evidence>
<name>A0A7R8YYF3_HERIL</name>